<gene>
    <name evidence="1" type="primary">EVAR_103568_1</name>
    <name evidence="1" type="ORF">TNCT_545931</name>
</gene>
<proteinExistence type="predicted"/>
<dbReference type="Proteomes" id="UP000887116">
    <property type="component" value="Unassembled WGS sequence"/>
</dbReference>
<protein>
    <submittedName>
        <fullName evidence="1">Uncharacterized protein</fullName>
    </submittedName>
</protein>
<organism evidence="1 2">
    <name type="scientific">Trichonephila clavata</name>
    <name type="common">Joro spider</name>
    <name type="synonym">Nephila clavata</name>
    <dbReference type="NCBI Taxonomy" id="2740835"/>
    <lineage>
        <taxon>Eukaryota</taxon>
        <taxon>Metazoa</taxon>
        <taxon>Ecdysozoa</taxon>
        <taxon>Arthropoda</taxon>
        <taxon>Chelicerata</taxon>
        <taxon>Arachnida</taxon>
        <taxon>Araneae</taxon>
        <taxon>Araneomorphae</taxon>
        <taxon>Entelegynae</taxon>
        <taxon>Araneoidea</taxon>
        <taxon>Nephilidae</taxon>
        <taxon>Trichonephila</taxon>
    </lineage>
</organism>
<accession>A0A8X6GDP7</accession>
<keyword evidence="2" id="KW-1185">Reference proteome</keyword>
<dbReference type="AlphaFoldDB" id="A0A8X6GDP7"/>
<sequence>MPKEDPSFAKYSLCYKCIVIQLENNDYPDIDTFYEANQVNSDEEYLDILRAGIARQRVFLKREPSEKWHNAFSSFLFSLLQSNTDIQFITEEYSSAAYVVM</sequence>
<dbReference type="OrthoDB" id="6512014at2759"/>
<name>A0A8X6GDP7_TRICU</name>
<evidence type="ECO:0000313" key="1">
    <source>
        <dbReference type="EMBL" id="GFR02267.1"/>
    </source>
</evidence>
<evidence type="ECO:0000313" key="2">
    <source>
        <dbReference type="Proteomes" id="UP000887116"/>
    </source>
</evidence>
<comment type="caution">
    <text evidence="1">The sequence shown here is derived from an EMBL/GenBank/DDBJ whole genome shotgun (WGS) entry which is preliminary data.</text>
</comment>
<reference evidence="1" key="1">
    <citation type="submission" date="2020-07" db="EMBL/GenBank/DDBJ databases">
        <title>Multicomponent nature underlies the extraordinary mechanical properties of spider dragline silk.</title>
        <authorList>
            <person name="Kono N."/>
            <person name="Nakamura H."/>
            <person name="Mori M."/>
            <person name="Yoshida Y."/>
            <person name="Ohtoshi R."/>
            <person name="Malay A.D."/>
            <person name="Moran D.A.P."/>
            <person name="Tomita M."/>
            <person name="Numata K."/>
            <person name="Arakawa K."/>
        </authorList>
    </citation>
    <scope>NUCLEOTIDE SEQUENCE</scope>
</reference>
<dbReference type="EMBL" id="BMAO01005575">
    <property type="protein sequence ID" value="GFR02267.1"/>
    <property type="molecule type" value="Genomic_DNA"/>
</dbReference>